<evidence type="ECO:0000259" key="9">
    <source>
        <dbReference type="Pfam" id="PF22936"/>
    </source>
</evidence>
<feature type="repeat" description="Solcar" evidence="5">
    <location>
        <begin position="225"/>
        <end position="313"/>
    </location>
</feature>
<dbReference type="EMBL" id="JAUIZM010000010">
    <property type="protein sequence ID" value="KAK1361326.1"/>
    <property type="molecule type" value="Genomic_DNA"/>
</dbReference>
<dbReference type="InterPro" id="IPR054722">
    <property type="entry name" value="PolX-like_BBD"/>
</dbReference>
<dbReference type="GO" id="GO:0006508">
    <property type="term" value="P:proteolysis"/>
    <property type="evidence" value="ECO:0007669"/>
    <property type="project" value="UniProtKB-KW"/>
</dbReference>
<evidence type="ECO:0000259" key="8">
    <source>
        <dbReference type="Pfam" id="PF13976"/>
    </source>
</evidence>
<evidence type="ECO:0000313" key="11">
    <source>
        <dbReference type="Proteomes" id="UP001237642"/>
    </source>
</evidence>
<feature type="transmembrane region" description="Helical" evidence="7">
    <location>
        <begin position="400"/>
        <end position="421"/>
    </location>
</feature>
<dbReference type="Pfam" id="PF00153">
    <property type="entry name" value="Mito_carr"/>
    <property type="match status" value="1"/>
</dbReference>
<evidence type="ECO:0000256" key="2">
    <source>
        <dbReference type="ARBA" id="ARBA00022670"/>
    </source>
</evidence>
<keyword evidence="2" id="KW-0645">Protease</keyword>
<feature type="domain" description="GAG-pre-integrase" evidence="8">
    <location>
        <begin position="145"/>
        <end position="212"/>
    </location>
</feature>
<reference evidence="10" key="1">
    <citation type="submission" date="2023-02" db="EMBL/GenBank/DDBJ databases">
        <title>Genome of toxic invasive species Heracleum sosnowskyi carries increased number of genes despite the absence of recent whole-genome duplications.</title>
        <authorList>
            <person name="Schelkunov M."/>
            <person name="Shtratnikova V."/>
            <person name="Makarenko M."/>
            <person name="Klepikova A."/>
            <person name="Omelchenko D."/>
            <person name="Novikova G."/>
            <person name="Obukhova E."/>
            <person name="Bogdanov V."/>
            <person name="Penin A."/>
            <person name="Logacheva M."/>
        </authorList>
    </citation>
    <scope>NUCLEOTIDE SEQUENCE</scope>
    <source>
        <strain evidence="10">Hsosn_3</strain>
        <tissue evidence="10">Leaf</tissue>
    </source>
</reference>
<dbReference type="AlphaFoldDB" id="A0AAD8H6L7"/>
<keyword evidence="11" id="KW-1185">Reference proteome</keyword>
<evidence type="ECO:0000256" key="5">
    <source>
        <dbReference type="PROSITE-ProRule" id="PRU00282"/>
    </source>
</evidence>
<dbReference type="InterPro" id="IPR023395">
    <property type="entry name" value="MCP_dom_sf"/>
</dbReference>
<evidence type="ECO:0000256" key="6">
    <source>
        <dbReference type="RuleBase" id="RU000488"/>
    </source>
</evidence>
<evidence type="ECO:0000256" key="3">
    <source>
        <dbReference type="ARBA" id="ARBA00022692"/>
    </source>
</evidence>
<dbReference type="Gene3D" id="1.50.40.10">
    <property type="entry name" value="Mitochondrial carrier domain"/>
    <property type="match status" value="1"/>
</dbReference>
<dbReference type="Pfam" id="PF13976">
    <property type="entry name" value="gag_pre-integrs"/>
    <property type="match status" value="1"/>
</dbReference>
<gene>
    <name evidence="10" type="ORF">POM88_045800</name>
</gene>
<dbReference type="GO" id="GO:0016020">
    <property type="term" value="C:membrane"/>
    <property type="evidence" value="ECO:0007669"/>
    <property type="project" value="UniProtKB-SubCell"/>
</dbReference>
<accession>A0AAD8H6L7</accession>
<keyword evidence="7" id="KW-1133">Transmembrane helix</keyword>
<reference evidence="10" key="2">
    <citation type="submission" date="2023-05" db="EMBL/GenBank/DDBJ databases">
        <authorList>
            <person name="Schelkunov M.I."/>
        </authorList>
    </citation>
    <scope>NUCLEOTIDE SEQUENCE</scope>
    <source>
        <strain evidence="10">Hsosn_3</strain>
        <tissue evidence="10">Leaf</tissue>
    </source>
</reference>
<dbReference type="InterPro" id="IPR018108">
    <property type="entry name" value="MCP_transmembrane"/>
</dbReference>
<dbReference type="SUPFAM" id="SSF103506">
    <property type="entry name" value="Mitochondrial carrier"/>
    <property type="match status" value="1"/>
</dbReference>
<dbReference type="PANTHER" id="PTHR42648">
    <property type="entry name" value="TRANSPOSASE, PUTATIVE-RELATED"/>
    <property type="match status" value="1"/>
</dbReference>
<comment type="subcellular location">
    <subcellularLocation>
        <location evidence="1">Membrane</location>
        <topology evidence="1">Multi-pass membrane protein</topology>
    </subcellularLocation>
</comment>
<name>A0AAD8H6L7_9APIA</name>
<dbReference type="Pfam" id="PF22936">
    <property type="entry name" value="Pol_BBD"/>
    <property type="match status" value="1"/>
</dbReference>
<proteinExistence type="inferred from homology"/>
<dbReference type="Proteomes" id="UP001237642">
    <property type="component" value="Unassembled WGS sequence"/>
</dbReference>
<keyword evidence="6" id="KW-0813">Transport</keyword>
<organism evidence="10 11">
    <name type="scientific">Heracleum sosnowskyi</name>
    <dbReference type="NCBI Taxonomy" id="360622"/>
    <lineage>
        <taxon>Eukaryota</taxon>
        <taxon>Viridiplantae</taxon>
        <taxon>Streptophyta</taxon>
        <taxon>Embryophyta</taxon>
        <taxon>Tracheophyta</taxon>
        <taxon>Spermatophyta</taxon>
        <taxon>Magnoliopsida</taxon>
        <taxon>eudicotyledons</taxon>
        <taxon>Gunneridae</taxon>
        <taxon>Pentapetalae</taxon>
        <taxon>asterids</taxon>
        <taxon>campanulids</taxon>
        <taxon>Apiales</taxon>
        <taxon>Apiaceae</taxon>
        <taxon>Apioideae</taxon>
        <taxon>apioid superclade</taxon>
        <taxon>Tordylieae</taxon>
        <taxon>Tordyliinae</taxon>
        <taxon>Heracleum</taxon>
    </lineage>
</organism>
<evidence type="ECO:0000256" key="7">
    <source>
        <dbReference type="SAM" id="Phobius"/>
    </source>
</evidence>
<dbReference type="GO" id="GO:0008233">
    <property type="term" value="F:peptidase activity"/>
    <property type="evidence" value="ECO:0007669"/>
    <property type="project" value="UniProtKB-KW"/>
</dbReference>
<dbReference type="InterPro" id="IPR025724">
    <property type="entry name" value="GAG-pre-integrase_dom"/>
</dbReference>
<keyword evidence="4 5" id="KW-0472">Membrane</keyword>
<dbReference type="InterPro" id="IPR039537">
    <property type="entry name" value="Retrotran_Ty1/copia-like"/>
</dbReference>
<dbReference type="PANTHER" id="PTHR42648:SF25">
    <property type="entry name" value="RNA-DIRECTED DNA POLYMERASE"/>
    <property type="match status" value="1"/>
</dbReference>
<keyword evidence="3 5" id="KW-0812">Transmembrane</keyword>
<evidence type="ECO:0008006" key="12">
    <source>
        <dbReference type="Google" id="ProtNLM"/>
    </source>
</evidence>
<sequence>MAECDVKASQGIIMLNETCVVPELKRDREKVVESSTWYLDNGASNHMSRQRSKFAELDESVTGEVRFWDGSAIRIEGKGSIVFNCKNGEKWRLQEVYYIPSLRSNIITLGQLSEEGNKVVVQGEYLWVNDKQGKLLMKVKREVNRLYKIDIEDSKPLCLLTKTEENSWLWHSRLGHVNFAALTLMSKENMAYGLPRIVQLKKVCEGCLMSKQVRKSFPSKSEFSSTTTLELVHGDICGPFTPPTPAGNRYFLLLVDDFSSQFILLWMHQGQSFVQVLQNEGAKSLYRGLTHALMRSVLYGGLHLGLYEPSKYVCDLAFESNNILMKIASGAFSGALATALTNPSERTNRGVAENIFNGGNDYSLEGSWSCNGAALTASQLATYDESKQVLTRWTRREEGFYLHLFIVIIMLPAPWTTTILFKNPFVADYVSSHLNNIDASDDFCIELDFPVVPLIDYTSVGLSTISQSLNGASILDIKKTTIEDDLLLNVASSSTTFNKIEVTVSSDPLDLSFFNDSILPQTGYLVML</sequence>
<comment type="similarity">
    <text evidence="6">Belongs to the mitochondrial carrier (TC 2.A.29) family.</text>
</comment>
<feature type="domain" description="Retrovirus-related Pol polyprotein from transposon TNT 1-94-like beta-barrel" evidence="9">
    <location>
        <begin position="37"/>
        <end position="116"/>
    </location>
</feature>
<evidence type="ECO:0000256" key="4">
    <source>
        <dbReference type="ARBA" id="ARBA00023136"/>
    </source>
</evidence>
<comment type="caution">
    <text evidence="10">The sequence shown here is derived from an EMBL/GenBank/DDBJ whole genome shotgun (WGS) entry which is preliminary data.</text>
</comment>
<evidence type="ECO:0000313" key="10">
    <source>
        <dbReference type="EMBL" id="KAK1361326.1"/>
    </source>
</evidence>
<keyword evidence="2" id="KW-0378">Hydrolase</keyword>
<evidence type="ECO:0000256" key="1">
    <source>
        <dbReference type="ARBA" id="ARBA00004141"/>
    </source>
</evidence>
<protein>
    <recommendedName>
        <fullName evidence="12">GAG-pre-integrase domain-containing protein</fullName>
    </recommendedName>
</protein>
<dbReference type="PROSITE" id="PS50920">
    <property type="entry name" value="SOLCAR"/>
    <property type="match status" value="1"/>
</dbReference>